<keyword evidence="7" id="KW-1133">Transmembrane helix</keyword>
<dbReference type="Pfam" id="PF01150">
    <property type="entry name" value="GDA1_CD39"/>
    <property type="match status" value="1"/>
</dbReference>
<protein>
    <recommendedName>
        <fullName evidence="9">Apyrase</fullName>
    </recommendedName>
</protein>
<organism evidence="8">
    <name type="scientific">Mantoniella antarctica</name>
    <dbReference type="NCBI Taxonomy" id="81844"/>
    <lineage>
        <taxon>Eukaryota</taxon>
        <taxon>Viridiplantae</taxon>
        <taxon>Chlorophyta</taxon>
        <taxon>Mamiellophyceae</taxon>
        <taxon>Mamiellales</taxon>
        <taxon>Mamiellaceae</taxon>
        <taxon>Mantoniella</taxon>
    </lineage>
</organism>
<reference evidence="8" key="1">
    <citation type="submission" date="2021-01" db="EMBL/GenBank/DDBJ databases">
        <authorList>
            <person name="Corre E."/>
            <person name="Pelletier E."/>
            <person name="Niang G."/>
            <person name="Scheremetjew M."/>
            <person name="Finn R."/>
            <person name="Kale V."/>
            <person name="Holt S."/>
            <person name="Cochrane G."/>
            <person name="Meng A."/>
            <person name="Brown T."/>
            <person name="Cohen L."/>
        </authorList>
    </citation>
    <scope>NUCLEOTIDE SEQUENCE</scope>
    <source>
        <strain evidence="8">SL-175</strain>
    </source>
</reference>
<dbReference type="InterPro" id="IPR000407">
    <property type="entry name" value="GDA1_CD39_NTPase"/>
</dbReference>
<feature type="region of interest" description="Disordered" evidence="6">
    <location>
        <begin position="53"/>
        <end position="98"/>
    </location>
</feature>
<dbReference type="Gene3D" id="3.30.420.150">
    <property type="entry name" value="Exopolyphosphatase. Domain 2"/>
    <property type="match status" value="1"/>
</dbReference>
<dbReference type="EMBL" id="HBFC01029987">
    <property type="protein sequence ID" value="CAD8717454.1"/>
    <property type="molecule type" value="Transcribed_RNA"/>
</dbReference>
<dbReference type="GO" id="GO:0005524">
    <property type="term" value="F:ATP binding"/>
    <property type="evidence" value="ECO:0007669"/>
    <property type="project" value="UniProtKB-KW"/>
</dbReference>
<feature type="binding site" evidence="4">
    <location>
        <begin position="281"/>
        <end position="285"/>
    </location>
    <ligand>
        <name>ATP</name>
        <dbReference type="ChEBI" id="CHEBI:30616"/>
    </ligand>
</feature>
<keyword evidence="7" id="KW-0472">Membrane</keyword>
<dbReference type="PANTHER" id="PTHR11782">
    <property type="entry name" value="ADENOSINE/GUANOSINE DIPHOSPHATASE"/>
    <property type="match status" value="1"/>
</dbReference>
<evidence type="ECO:0000313" key="8">
    <source>
        <dbReference type="EMBL" id="CAD8717454.1"/>
    </source>
</evidence>
<keyword evidence="4" id="KW-0067">ATP-binding</keyword>
<sequence length="528" mass="55564">MAGSGVRRPFGRETFVERMWKFRGVIAVASVPVFLIVAVMLLMPRAPTDHLDFSHHGHLPQPMTSMGSQGAPIDPPDEQDEDAAALHDPPGGHEDDAELTEAARHPDDILSEEASASSESAAASDGHKYAIVFDAGSTGSRVHVFRFDMGGTGALSLVDDTFEQLKPGLSSFATEPEKGAQSLKPLLALAMKTVPEAQRAETTVEVRATAGLRMLPGHEADELLEAVKRLLAEYPFACGADSVTIMEGAEEGAFQWLTMNYLLGNLGGGLDNTVATVDLGGGSVQLAYAAETVYAKSAPEGYFKDMRGPGGTIYHVYVYSHLGFGLMAARAAVLGRAGGGASPCVPAGHQGEYVYGGKTHTVVGHQTAAADATACKIVVDSVLSAGAACEVEDQARCSFNGAWDGARGAGSRRFYLSSYLFDRVSQAGLVDATKPNGMTTPKAILGAAKKACALSTTDVMATFEGIEEKDAPYYCHDLSYTHSLLTVGYKLQDAKPVTLVKQVEYKGQNIEAAWPLGAAINALSAGEA</sequence>
<dbReference type="PROSITE" id="PS01238">
    <property type="entry name" value="GDA1_CD39_NTPASE"/>
    <property type="match status" value="1"/>
</dbReference>
<dbReference type="GO" id="GO:0017110">
    <property type="term" value="F:nucleoside diphosphate phosphatase activity"/>
    <property type="evidence" value="ECO:0007669"/>
    <property type="project" value="TreeGrafter"/>
</dbReference>
<feature type="transmembrane region" description="Helical" evidence="7">
    <location>
        <begin position="20"/>
        <end position="43"/>
    </location>
</feature>
<name>A0A7S0SWY1_9CHLO</name>
<evidence type="ECO:0000256" key="3">
    <source>
        <dbReference type="PIRSR" id="PIRSR600407-1"/>
    </source>
</evidence>
<evidence type="ECO:0000256" key="7">
    <source>
        <dbReference type="SAM" id="Phobius"/>
    </source>
</evidence>
<proteinExistence type="inferred from homology"/>
<dbReference type="PANTHER" id="PTHR11782:SF83">
    <property type="entry name" value="GUANOSINE-DIPHOSPHATASE"/>
    <property type="match status" value="1"/>
</dbReference>
<keyword evidence="4" id="KW-0547">Nucleotide-binding</keyword>
<accession>A0A7S0SWY1</accession>
<feature type="active site" description="Proton acceptor" evidence="3">
    <location>
        <position position="251"/>
    </location>
</feature>
<dbReference type="GO" id="GO:0016020">
    <property type="term" value="C:membrane"/>
    <property type="evidence" value="ECO:0007669"/>
    <property type="project" value="TreeGrafter"/>
</dbReference>
<comment type="similarity">
    <text evidence="1 5">Belongs to the GDA1/CD39 NTPase family.</text>
</comment>
<evidence type="ECO:0000256" key="4">
    <source>
        <dbReference type="PIRSR" id="PIRSR600407-2"/>
    </source>
</evidence>
<dbReference type="AlphaFoldDB" id="A0A7S0SWY1"/>
<evidence type="ECO:0000256" key="1">
    <source>
        <dbReference type="ARBA" id="ARBA00009283"/>
    </source>
</evidence>
<evidence type="ECO:0000256" key="5">
    <source>
        <dbReference type="RuleBase" id="RU003833"/>
    </source>
</evidence>
<evidence type="ECO:0000256" key="2">
    <source>
        <dbReference type="ARBA" id="ARBA00022801"/>
    </source>
</evidence>
<dbReference type="GO" id="GO:0009134">
    <property type="term" value="P:nucleoside diphosphate catabolic process"/>
    <property type="evidence" value="ECO:0007669"/>
    <property type="project" value="TreeGrafter"/>
</dbReference>
<keyword evidence="7" id="KW-0812">Transmembrane</keyword>
<dbReference type="Gene3D" id="3.30.420.40">
    <property type="match status" value="1"/>
</dbReference>
<evidence type="ECO:0008006" key="9">
    <source>
        <dbReference type="Google" id="ProtNLM"/>
    </source>
</evidence>
<gene>
    <name evidence="8" type="ORF">MANT1106_LOCUS17798</name>
</gene>
<keyword evidence="2 5" id="KW-0378">Hydrolase</keyword>
<evidence type="ECO:0000256" key="6">
    <source>
        <dbReference type="SAM" id="MobiDB-lite"/>
    </source>
</evidence>